<sequence>MQLKRVPGPPKAQGWEWDEKMKAASTRPLPAPFVQAIDSQIIHLPTTSLGSTTMRMGWRALGWFAIHARPKWWYLMWYSILPFSTRLALPSTANPQFDAPTFLQYIDDSGPSSSGSVIASACATPTSTSWITAFLVTVAQSKSPAIRGSNDGTTTRGG</sequence>
<comment type="caution">
    <text evidence="1">The sequence shown here is derived from an EMBL/GenBank/DDBJ whole genome shotgun (WGS) entry which is preliminary data.</text>
</comment>
<protein>
    <submittedName>
        <fullName evidence="1">Uncharacterized protein</fullName>
    </submittedName>
</protein>
<accession>A0ABR1WUS0</accession>
<dbReference type="RefSeq" id="XP_066721426.1">
    <property type="nucleotide sequence ID" value="XM_066853285.1"/>
</dbReference>
<evidence type="ECO:0000313" key="1">
    <source>
        <dbReference type="EMBL" id="KAK8086902.1"/>
    </source>
</evidence>
<dbReference type="GeneID" id="92086348"/>
<evidence type="ECO:0000313" key="2">
    <source>
        <dbReference type="Proteomes" id="UP001480595"/>
    </source>
</evidence>
<proteinExistence type="predicted"/>
<organism evidence="1 2">
    <name type="scientific">Apiospora phragmitis</name>
    <dbReference type="NCBI Taxonomy" id="2905665"/>
    <lineage>
        <taxon>Eukaryota</taxon>
        <taxon>Fungi</taxon>
        <taxon>Dikarya</taxon>
        <taxon>Ascomycota</taxon>
        <taxon>Pezizomycotina</taxon>
        <taxon>Sordariomycetes</taxon>
        <taxon>Xylariomycetidae</taxon>
        <taxon>Amphisphaeriales</taxon>
        <taxon>Apiosporaceae</taxon>
        <taxon>Apiospora</taxon>
    </lineage>
</organism>
<gene>
    <name evidence="1" type="ORF">PG994_001876</name>
</gene>
<reference evidence="1 2" key="1">
    <citation type="submission" date="2023-01" db="EMBL/GenBank/DDBJ databases">
        <title>Analysis of 21 Apiospora genomes using comparative genomics revels a genus with tremendous synthesis potential of carbohydrate active enzymes and secondary metabolites.</title>
        <authorList>
            <person name="Sorensen T."/>
        </authorList>
    </citation>
    <scope>NUCLEOTIDE SEQUENCE [LARGE SCALE GENOMIC DNA]</scope>
    <source>
        <strain evidence="1 2">CBS 135458</strain>
    </source>
</reference>
<dbReference type="Proteomes" id="UP001480595">
    <property type="component" value="Unassembled WGS sequence"/>
</dbReference>
<dbReference type="EMBL" id="JAQQWL010000002">
    <property type="protein sequence ID" value="KAK8086902.1"/>
    <property type="molecule type" value="Genomic_DNA"/>
</dbReference>
<keyword evidence="2" id="KW-1185">Reference proteome</keyword>
<name>A0ABR1WUS0_9PEZI</name>